<evidence type="ECO:0000313" key="1">
    <source>
        <dbReference type="EMBL" id="KAK3722754.1"/>
    </source>
</evidence>
<organism evidence="1 2">
    <name type="scientific">Vermiconidia calcicola</name>
    <dbReference type="NCBI Taxonomy" id="1690605"/>
    <lineage>
        <taxon>Eukaryota</taxon>
        <taxon>Fungi</taxon>
        <taxon>Dikarya</taxon>
        <taxon>Ascomycota</taxon>
        <taxon>Pezizomycotina</taxon>
        <taxon>Dothideomycetes</taxon>
        <taxon>Dothideomycetidae</taxon>
        <taxon>Mycosphaerellales</taxon>
        <taxon>Extremaceae</taxon>
        <taxon>Vermiconidia</taxon>
    </lineage>
</organism>
<name>A0ACC3NTB4_9PEZI</name>
<protein>
    <submittedName>
        <fullName evidence="1">Uncharacterized protein</fullName>
    </submittedName>
</protein>
<proteinExistence type="predicted"/>
<gene>
    <name evidence="1" type="ORF">LTR37_002326</name>
</gene>
<evidence type="ECO:0000313" key="2">
    <source>
        <dbReference type="Proteomes" id="UP001281147"/>
    </source>
</evidence>
<dbReference type="Proteomes" id="UP001281147">
    <property type="component" value="Unassembled WGS sequence"/>
</dbReference>
<sequence length="656" mass="74407">MASRNYDYRFGTSDAYSCAAEQFAAAGPSSRQPVQHHRQRHNHIQYPFMPSVQEYEPDRPPPLYTGDPNFDILEWHPAYQSCQRFFLDHAQHEQATQALCALINIRLPFQYPNNPLESSTPPSASPAGPSYHFNFPRPGSINPNRSHNGSNHTPPVFVSLIPYIRRLIVTGFDKPPILHGFFGDDYQRGILPHLDCERRNYLFSAKHGGWRSCKKQYDTGSGMGGDESVPFMKPLDETIKMDELNAAEKAWSGWLAMEDWMVGPRAPENKEGESGMPSGGQRPQMDEGGQLPDGVGDAFRGHGRECSCRVSRTSAEDTDLLTALAKAHSPSSTRPRISRTSTIGTVDKSSDVHCMHTKPFALDFGTVFVPQKPVMSSINHEEALAELAKTRNRKTTAETYAYALASYLCDSRSWKPDIEHDQRMHDKNRCLTRFQRVTARLERFDTVARRVFKIYELLEMILLHPPVRTLLLVQRVNRIFKAVIERSLSLRRALFLVPGAQSRGDCPLHHETTANHWIRKEDIPNAGPWKFIYLRELRYPDDPLGPRYTLEFAYHLSDDFCSRFKPLAQIHAPFAHGSWRNMLPTLPSYGGVYAELYCSQEKRSLARALVGTGAVTMGQVQEMIGKLYTKTVASDDWRNYVDGFTTFNKNVDTLVP</sequence>
<accession>A0ACC3NTB4</accession>
<reference evidence="1" key="1">
    <citation type="submission" date="2023-07" db="EMBL/GenBank/DDBJ databases">
        <title>Black Yeasts Isolated from many extreme environments.</title>
        <authorList>
            <person name="Coleine C."/>
            <person name="Stajich J.E."/>
            <person name="Selbmann L."/>
        </authorList>
    </citation>
    <scope>NUCLEOTIDE SEQUENCE</scope>
    <source>
        <strain evidence="1">CCFEE 5714</strain>
    </source>
</reference>
<comment type="caution">
    <text evidence="1">The sequence shown here is derived from an EMBL/GenBank/DDBJ whole genome shotgun (WGS) entry which is preliminary data.</text>
</comment>
<dbReference type="EMBL" id="JAUTXU010000012">
    <property type="protein sequence ID" value="KAK3722754.1"/>
    <property type="molecule type" value="Genomic_DNA"/>
</dbReference>
<keyword evidence="2" id="KW-1185">Reference proteome</keyword>